<dbReference type="EMBL" id="JAACFV010000130">
    <property type="protein sequence ID" value="KAF7504682.1"/>
    <property type="molecule type" value="Genomic_DNA"/>
</dbReference>
<dbReference type="InterPro" id="IPR002466">
    <property type="entry name" value="A_deamin"/>
</dbReference>
<dbReference type="Proteomes" id="UP000606974">
    <property type="component" value="Unassembled WGS sequence"/>
</dbReference>
<feature type="domain" description="A to I editase" evidence="2">
    <location>
        <begin position="59"/>
        <end position="319"/>
    </location>
</feature>
<evidence type="ECO:0000313" key="4">
    <source>
        <dbReference type="Proteomes" id="UP000606974"/>
    </source>
</evidence>
<dbReference type="GO" id="GO:0003723">
    <property type="term" value="F:RNA binding"/>
    <property type="evidence" value="ECO:0007669"/>
    <property type="project" value="InterPro"/>
</dbReference>
<evidence type="ECO:0000313" key="3">
    <source>
        <dbReference type="EMBL" id="KAF7504682.1"/>
    </source>
</evidence>
<feature type="region of interest" description="Disordered" evidence="1">
    <location>
        <begin position="325"/>
        <end position="356"/>
    </location>
</feature>
<gene>
    <name evidence="3" type="ORF">GJ744_001963</name>
</gene>
<feature type="compositionally biased region" description="Low complexity" evidence="1">
    <location>
        <begin position="509"/>
        <end position="529"/>
    </location>
</feature>
<feature type="region of interest" description="Disordered" evidence="1">
    <location>
        <begin position="509"/>
        <end position="549"/>
    </location>
</feature>
<dbReference type="PANTHER" id="PTHR47803:SF1">
    <property type="entry name" value="TRNA-SPECIFIC ADENOSINE DEAMINASE 1"/>
    <property type="match status" value="1"/>
</dbReference>
<proteinExistence type="predicted"/>
<evidence type="ECO:0000256" key="1">
    <source>
        <dbReference type="SAM" id="MobiDB-lite"/>
    </source>
</evidence>
<sequence>MMGPLEERIAAVALHTFDDLPKKSKPRSHAHGSREWVPMSAVVLVRDANSVSEKLTCVSLATGCKCLPRSTLPKCHGQVLHDSHAEILSLRGLNQFFLFEVSQLLDAESTHQSEWLCAWSSPDAGETIELDRLHDNRVRGPPFAIRSNVSIHMFSSEAPCGDASMEMLMSELGAEESVPWTSPHREPPTSAGGDSFSAASLHGRGFFSDLGAVRRKPSRADAEPTLSKSCTDKLSIKQVTSLLSFPTYHLIAITRNAYLSSLILPATKYSGKGFTRAFSRHGRLSAVEEERLPNGYSFHPFKVTPLRQDFEPNFPFSKPVATTTTTTTTTTIASSSSDPCQHPRDRQDALSKVAEQKSKATNLSALYIHHHHPRSSPPHHPNDLTTSINPVSETLVNGVHQGHTLTSPSPKKASIISRFHMLQLGRQITTSLLLLHLSDPPSTTGTGLHVPPPPPSRLLRTADEAVMAGWKGLVEARTYGEAKRAGEIALDRERAKGLVTRLLVAGGARAAPRAGQGASKDAAGGSSSSWLRNNGDDDWELPSEEHRSG</sequence>
<dbReference type="Pfam" id="PF02137">
    <property type="entry name" value="A_deamin"/>
    <property type="match status" value="1"/>
</dbReference>
<dbReference type="PANTHER" id="PTHR47803">
    <property type="entry name" value="TRNA-SPECIFIC ADENOSINE DEAMINASE 1"/>
    <property type="match status" value="1"/>
</dbReference>
<feature type="compositionally biased region" description="Basic and acidic residues" evidence="1">
    <location>
        <begin position="341"/>
        <end position="356"/>
    </location>
</feature>
<comment type="caution">
    <text evidence="3">The sequence shown here is derived from an EMBL/GenBank/DDBJ whole genome shotgun (WGS) entry which is preliminary data.</text>
</comment>
<dbReference type="InterPro" id="IPR042935">
    <property type="entry name" value="Tad1"/>
</dbReference>
<dbReference type="GO" id="GO:0002100">
    <property type="term" value="P:tRNA wobble adenosine to inosine editing"/>
    <property type="evidence" value="ECO:0007669"/>
    <property type="project" value="InterPro"/>
</dbReference>
<dbReference type="PROSITE" id="PS50141">
    <property type="entry name" value="A_DEAMIN_EDITASE"/>
    <property type="match status" value="1"/>
</dbReference>
<name>A0A8H7ACM4_9EURO</name>
<dbReference type="GO" id="GO:0043829">
    <property type="term" value="F:tRNA-specific adenosine-37 deaminase activity"/>
    <property type="evidence" value="ECO:0007669"/>
    <property type="project" value="TreeGrafter"/>
</dbReference>
<dbReference type="OrthoDB" id="10268011at2759"/>
<protein>
    <recommendedName>
        <fullName evidence="2">A to I editase domain-containing protein</fullName>
    </recommendedName>
</protein>
<reference evidence="3" key="1">
    <citation type="submission" date="2020-02" db="EMBL/GenBank/DDBJ databases">
        <authorList>
            <person name="Palmer J.M."/>
        </authorList>
    </citation>
    <scope>NUCLEOTIDE SEQUENCE</scope>
    <source>
        <strain evidence="3">EPUS1.4</strain>
        <tissue evidence="3">Thallus</tissue>
    </source>
</reference>
<dbReference type="SMART" id="SM00552">
    <property type="entry name" value="ADEAMc"/>
    <property type="match status" value="1"/>
</dbReference>
<dbReference type="AlphaFoldDB" id="A0A8H7ACM4"/>
<accession>A0A8H7ACM4</accession>
<evidence type="ECO:0000259" key="2">
    <source>
        <dbReference type="PROSITE" id="PS50141"/>
    </source>
</evidence>
<organism evidence="3 4">
    <name type="scientific">Endocarpon pusillum</name>
    <dbReference type="NCBI Taxonomy" id="364733"/>
    <lineage>
        <taxon>Eukaryota</taxon>
        <taxon>Fungi</taxon>
        <taxon>Dikarya</taxon>
        <taxon>Ascomycota</taxon>
        <taxon>Pezizomycotina</taxon>
        <taxon>Eurotiomycetes</taxon>
        <taxon>Chaetothyriomycetidae</taxon>
        <taxon>Verrucariales</taxon>
        <taxon>Verrucariaceae</taxon>
        <taxon>Endocarpon</taxon>
    </lineage>
</organism>
<keyword evidence="4" id="KW-1185">Reference proteome</keyword>